<proteinExistence type="inferred from homology"/>
<evidence type="ECO:0000256" key="2">
    <source>
        <dbReference type="ARBA" id="ARBA00022917"/>
    </source>
</evidence>
<evidence type="ECO:0000313" key="5">
    <source>
        <dbReference type="Proteomes" id="UP001181046"/>
    </source>
</evidence>
<dbReference type="EMBL" id="JARQAJ010000002">
    <property type="protein sequence ID" value="MDT2759100.1"/>
    <property type="molecule type" value="Genomic_DNA"/>
</dbReference>
<keyword evidence="5" id="KW-1185">Reference proteome</keyword>
<sequence>MTKATDTEVYQLLKKWQIPYERVEHQAVFTVAEIDFSIEGSEVKNLLLKGKRSKNYYLVICSGNKRLDIKALAKMLAERHLSFASETELFDLLGLEKGSVTPLALSHDTLHQINLIIDQTIDQTQKIGFHPNINTTTLVITFSDFKRFLANLSIEPKYLTIPSKPLDTH</sequence>
<comment type="caution">
    <text evidence="4">The sequence shown here is derived from an EMBL/GenBank/DDBJ whole genome shotgun (WGS) entry which is preliminary data.</text>
</comment>
<dbReference type="SUPFAM" id="SSF55826">
    <property type="entry name" value="YbaK/ProRS associated domain"/>
    <property type="match status" value="1"/>
</dbReference>
<dbReference type="InterPro" id="IPR007214">
    <property type="entry name" value="YbaK/aa-tRNA-synth-assoc-dom"/>
</dbReference>
<dbReference type="InterPro" id="IPR036754">
    <property type="entry name" value="YbaK/aa-tRNA-synt-asso_dom_sf"/>
</dbReference>
<evidence type="ECO:0000313" key="4">
    <source>
        <dbReference type="EMBL" id="MDT2759100.1"/>
    </source>
</evidence>
<dbReference type="Pfam" id="PF04073">
    <property type="entry name" value="tRNA_edit"/>
    <property type="match status" value="1"/>
</dbReference>
<organism evidence="4 5">
    <name type="scientific">Enterococcus xiangfangensis</name>
    <dbReference type="NCBI Taxonomy" id="1296537"/>
    <lineage>
        <taxon>Bacteria</taxon>
        <taxon>Bacillati</taxon>
        <taxon>Bacillota</taxon>
        <taxon>Bacilli</taxon>
        <taxon>Lactobacillales</taxon>
        <taxon>Enterococcaceae</taxon>
        <taxon>Enterococcus</taxon>
    </lineage>
</organism>
<accession>A0ABU3F9E4</accession>
<comment type="similarity">
    <text evidence="1">Belongs to the PRORSD1 family.</text>
</comment>
<name>A0ABU3F9E4_9ENTE</name>
<dbReference type="InterPro" id="IPR040285">
    <property type="entry name" value="ProX/PRXD1"/>
</dbReference>
<protein>
    <submittedName>
        <fullName evidence="4">Prolyl-tRNA synthetase associated domain-containing protein</fullName>
    </submittedName>
</protein>
<dbReference type="PANTHER" id="PTHR31423">
    <property type="entry name" value="YBAK DOMAIN-CONTAINING PROTEIN"/>
    <property type="match status" value="1"/>
</dbReference>
<dbReference type="CDD" id="cd04335">
    <property type="entry name" value="PrdX_deacylase"/>
    <property type="match status" value="1"/>
</dbReference>
<dbReference type="RefSeq" id="WP_311829743.1">
    <property type="nucleotide sequence ID" value="NZ_JARQAJ010000002.1"/>
</dbReference>
<evidence type="ECO:0000256" key="1">
    <source>
        <dbReference type="ARBA" id="ARBA00010201"/>
    </source>
</evidence>
<evidence type="ECO:0000259" key="3">
    <source>
        <dbReference type="Pfam" id="PF04073"/>
    </source>
</evidence>
<dbReference type="PANTHER" id="PTHR31423:SF3">
    <property type="entry name" value="PROLYL-TRNA SYNTHETASE ASSOCIATED DOMAIN-CONTAINING PROTEIN 1-RELATED"/>
    <property type="match status" value="1"/>
</dbReference>
<dbReference type="Proteomes" id="UP001181046">
    <property type="component" value="Unassembled WGS sequence"/>
</dbReference>
<keyword evidence="2" id="KW-0648">Protein biosynthesis</keyword>
<reference evidence="4" key="1">
    <citation type="submission" date="2023-03" db="EMBL/GenBank/DDBJ databases">
        <authorList>
            <person name="Shen W."/>
            <person name="Cai J."/>
        </authorList>
    </citation>
    <scope>NUCLEOTIDE SEQUENCE</scope>
    <source>
        <strain evidence="4">P66-3</strain>
    </source>
</reference>
<dbReference type="Gene3D" id="3.90.960.10">
    <property type="entry name" value="YbaK/aminoacyl-tRNA synthetase-associated domain"/>
    <property type="match status" value="1"/>
</dbReference>
<gene>
    <name evidence="4" type="ORF">P7H27_04925</name>
</gene>
<feature type="domain" description="YbaK/aminoacyl-tRNA synthetase-associated" evidence="3">
    <location>
        <begin position="41"/>
        <end position="148"/>
    </location>
</feature>